<dbReference type="GO" id="GO:0046872">
    <property type="term" value="F:metal ion binding"/>
    <property type="evidence" value="ECO:0007669"/>
    <property type="project" value="InterPro"/>
</dbReference>
<evidence type="ECO:0000256" key="4">
    <source>
        <dbReference type="ARBA" id="ARBA00037921"/>
    </source>
</evidence>
<dbReference type="GO" id="GO:0019285">
    <property type="term" value="P:glycine betaine biosynthetic process from choline"/>
    <property type="evidence" value="ECO:0007669"/>
    <property type="project" value="InterPro"/>
</dbReference>
<dbReference type="InterPro" id="IPR011264">
    <property type="entry name" value="BADH"/>
</dbReference>
<dbReference type="PROSITE" id="PS00687">
    <property type="entry name" value="ALDEHYDE_DEHYDR_GLU"/>
    <property type="match status" value="1"/>
</dbReference>
<dbReference type="InterPro" id="IPR015590">
    <property type="entry name" value="Aldehyde_DH_dom"/>
</dbReference>
<organism evidence="11 12">
    <name type="scientific">Staphylococcus lutrae</name>
    <dbReference type="NCBI Taxonomy" id="155085"/>
    <lineage>
        <taxon>Bacteria</taxon>
        <taxon>Bacillati</taxon>
        <taxon>Bacillota</taxon>
        <taxon>Bacilli</taxon>
        <taxon>Bacillales</taxon>
        <taxon>Staphylococcaceae</taxon>
        <taxon>Staphylococcus</taxon>
    </lineage>
</organism>
<evidence type="ECO:0000256" key="8">
    <source>
        <dbReference type="RuleBase" id="RU003345"/>
    </source>
</evidence>
<dbReference type="InterPro" id="IPR016160">
    <property type="entry name" value="Ald_DH_CS_CYS"/>
</dbReference>
<dbReference type="InterPro" id="IPR016162">
    <property type="entry name" value="Ald_DH_N"/>
</dbReference>
<reference evidence="11 12" key="1">
    <citation type="submission" date="2017-04" db="EMBL/GenBank/DDBJ databases">
        <authorList>
            <person name="Veseli I.A."/>
            <person name="Tang C."/>
            <person name="Pombert J.-F."/>
        </authorList>
    </citation>
    <scope>NUCLEOTIDE SEQUENCE [LARGE SCALE GENOMIC DNA]</scope>
    <source>
        <strain evidence="11 12">ATCC 700373</strain>
    </source>
</reference>
<feature type="domain" description="Aldehyde dehydrogenase" evidence="10">
    <location>
        <begin position="17"/>
        <end position="482"/>
    </location>
</feature>
<dbReference type="FunFam" id="3.40.605.10:FF:000007">
    <property type="entry name" value="NAD/NADP-dependent betaine aldehyde dehydrogenase"/>
    <property type="match status" value="1"/>
</dbReference>
<dbReference type="Proteomes" id="UP000242864">
    <property type="component" value="Chromosome"/>
</dbReference>
<keyword evidence="2 8" id="KW-0560">Oxidoreductase</keyword>
<comment type="pathway">
    <text evidence="4">Amine and polyamine biosynthesis; betaine biosynthesis via choline pathway; betaine from betaine aldehyde: step 1/1.</text>
</comment>
<evidence type="ECO:0000313" key="11">
    <source>
        <dbReference type="EMBL" id="ARJ50686.1"/>
    </source>
</evidence>
<dbReference type="Pfam" id="PF00171">
    <property type="entry name" value="Aldedh"/>
    <property type="match status" value="1"/>
</dbReference>
<keyword evidence="9" id="KW-0175">Coiled coil</keyword>
<name>A0AAC9WJC4_9STAP</name>
<proteinExistence type="inferred from homology"/>
<dbReference type="Gene3D" id="3.40.309.10">
    <property type="entry name" value="Aldehyde Dehydrogenase, Chain A, domain 2"/>
    <property type="match status" value="1"/>
</dbReference>
<dbReference type="InterPro" id="IPR016161">
    <property type="entry name" value="Ald_DH/histidinol_DH"/>
</dbReference>
<dbReference type="InterPro" id="IPR029510">
    <property type="entry name" value="Ald_DH_CS_GLU"/>
</dbReference>
<dbReference type="EC" id="1.2.1.8" evidence="6"/>
<keyword evidence="3" id="KW-0520">NAD</keyword>
<evidence type="ECO:0000256" key="5">
    <source>
        <dbReference type="ARBA" id="ARBA00049194"/>
    </source>
</evidence>
<dbReference type="SUPFAM" id="SSF53720">
    <property type="entry name" value="ALDH-like"/>
    <property type="match status" value="1"/>
</dbReference>
<dbReference type="AlphaFoldDB" id="A0AAC9WJC4"/>
<sequence>MEVLKQLSRRQFIDGAWVEGGRQETRQIINPYNQDVLLEVAEGTKEDVERAILAARRAFDEGTYAQETGDVKGKKVRAIADKIKEHREELAKLETLDTGKTLEESLADMDDIHNVFMYFAGLADKESGELIHSPIKNTESKVVTEPIGVVTQITPWNYPLLQASWKIAPALATGCSLVMKPSEITPLTTIRVFELMEEVGFPNGVINLVLGAGSEIGDVLSSHPEVDLVSFTGGIKTGKHIMKQAADHVTNVALELGGKNPNIIFDDADFELAVDQALNGAFFHAGQVCSAGSRLIVHNDIKEQFEAALIARVKKIRLGNGFDSETEMGPLISAEHRDKVEKYMDVAKEDGATIAIGGQRPEREDLKEGFFFEPTVITNCDTSMRIVQEEVFGPVVTIEGFDTEEEAIRLANDSIYGLAGGVFTKDISKAQRVANRMRMGTVWINDFHPYFAQAPWGGYKQSGIGRELGHHGLEEYLETKHILINTQPEPVNWFGKA</sequence>
<evidence type="ECO:0000256" key="2">
    <source>
        <dbReference type="ARBA" id="ARBA00023002"/>
    </source>
</evidence>
<evidence type="ECO:0000256" key="9">
    <source>
        <dbReference type="SAM" id="Coils"/>
    </source>
</evidence>
<evidence type="ECO:0000256" key="1">
    <source>
        <dbReference type="ARBA" id="ARBA00009986"/>
    </source>
</evidence>
<keyword evidence="12" id="KW-1185">Reference proteome</keyword>
<feature type="coiled-coil region" evidence="9">
    <location>
        <begin position="38"/>
        <end position="96"/>
    </location>
</feature>
<dbReference type="KEGG" id="slz:B5P37_04805"/>
<gene>
    <name evidence="11" type="ORF">B5P37_04805</name>
</gene>
<evidence type="ECO:0000256" key="6">
    <source>
        <dbReference type="NCBIfam" id="TIGR01804"/>
    </source>
</evidence>
<dbReference type="PROSITE" id="PS00070">
    <property type="entry name" value="ALDEHYDE_DEHYDR_CYS"/>
    <property type="match status" value="1"/>
</dbReference>
<dbReference type="EMBL" id="CP020773">
    <property type="protein sequence ID" value="ARJ50686.1"/>
    <property type="molecule type" value="Genomic_DNA"/>
</dbReference>
<evidence type="ECO:0000256" key="3">
    <source>
        <dbReference type="ARBA" id="ARBA00023027"/>
    </source>
</evidence>
<dbReference type="PANTHER" id="PTHR43860:SF2">
    <property type="entry name" value="BETAINE ALDEHYDE DEHYDROGENASE-RELATED"/>
    <property type="match status" value="1"/>
</dbReference>
<comment type="catalytic activity">
    <reaction evidence="5">
        <text>an aldehyde + NAD(+) + H2O = a carboxylate + NADH + 2 H(+)</text>
        <dbReference type="Rhea" id="RHEA:16185"/>
        <dbReference type="ChEBI" id="CHEBI:15377"/>
        <dbReference type="ChEBI" id="CHEBI:15378"/>
        <dbReference type="ChEBI" id="CHEBI:17478"/>
        <dbReference type="ChEBI" id="CHEBI:29067"/>
        <dbReference type="ChEBI" id="CHEBI:57540"/>
        <dbReference type="ChEBI" id="CHEBI:57945"/>
        <dbReference type="EC" id="1.2.1.3"/>
    </reaction>
</comment>
<dbReference type="Gene3D" id="3.40.605.10">
    <property type="entry name" value="Aldehyde Dehydrogenase, Chain A, domain 1"/>
    <property type="match status" value="1"/>
</dbReference>
<dbReference type="GO" id="GO:0008802">
    <property type="term" value="F:betaine-aldehyde dehydrogenase (NAD+) activity"/>
    <property type="evidence" value="ECO:0007669"/>
    <property type="project" value="UniProtKB-UniRule"/>
</dbReference>
<protein>
    <recommendedName>
        <fullName evidence="6">Betaine-aldehyde dehydrogenase</fullName>
        <ecNumber evidence="6">1.2.1.8</ecNumber>
    </recommendedName>
</protein>
<evidence type="ECO:0000313" key="12">
    <source>
        <dbReference type="Proteomes" id="UP000242864"/>
    </source>
</evidence>
<comment type="similarity">
    <text evidence="1 8">Belongs to the aldehyde dehydrogenase family.</text>
</comment>
<dbReference type="FunFam" id="3.40.605.10:FF:000026">
    <property type="entry name" value="Aldehyde dehydrogenase, putative"/>
    <property type="match status" value="1"/>
</dbReference>
<evidence type="ECO:0000256" key="7">
    <source>
        <dbReference type="PROSITE-ProRule" id="PRU10007"/>
    </source>
</evidence>
<dbReference type="RefSeq" id="WP_085237164.1">
    <property type="nucleotide sequence ID" value="NZ_CP020773.1"/>
</dbReference>
<accession>A0AAC9WJC4</accession>
<dbReference type="InterPro" id="IPR016163">
    <property type="entry name" value="Ald_DH_C"/>
</dbReference>
<dbReference type="NCBIfam" id="TIGR01804">
    <property type="entry name" value="BADH"/>
    <property type="match status" value="1"/>
</dbReference>
<dbReference type="FunFam" id="3.40.309.10:FF:000012">
    <property type="entry name" value="Betaine aldehyde dehydrogenase"/>
    <property type="match status" value="1"/>
</dbReference>
<feature type="active site" evidence="7">
    <location>
        <position position="255"/>
    </location>
</feature>
<dbReference type="CDD" id="cd07119">
    <property type="entry name" value="ALDH_BADH-GbsA"/>
    <property type="match status" value="1"/>
</dbReference>
<evidence type="ECO:0000259" key="10">
    <source>
        <dbReference type="Pfam" id="PF00171"/>
    </source>
</evidence>
<dbReference type="PANTHER" id="PTHR43860">
    <property type="entry name" value="BETAINE ALDEHYDE DEHYDROGENASE"/>
    <property type="match status" value="1"/>
</dbReference>